<keyword evidence="2" id="KW-0238">DNA-binding</keyword>
<evidence type="ECO:0000256" key="4">
    <source>
        <dbReference type="ARBA" id="ARBA00023163"/>
    </source>
</evidence>
<dbReference type="Gene3D" id="1.10.880.10">
    <property type="entry name" value="Transcription factor, Skn-1-like, DNA-binding domain"/>
    <property type="match status" value="1"/>
</dbReference>
<organism evidence="9 10">
    <name type="scientific">Orchesella dallaii</name>
    <dbReference type="NCBI Taxonomy" id="48710"/>
    <lineage>
        <taxon>Eukaryota</taxon>
        <taxon>Metazoa</taxon>
        <taxon>Ecdysozoa</taxon>
        <taxon>Arthropoda</taxon>
        <taxon>Hexapoda</taxon>
        <taxon>Collembola</taxon>
        <taxon>Entomobryomorpha</taxon>
        <taxon>Entomobryoidea</taxon>
        <taxon>Orchesellidae</taxon>
        <taxon>Orchesellinae</taxon>
        <taxon>Orchesella</taxon>
    </lineage>
</organism>
<sequence>MVANKKRISSELLHIALVITLLRGNDNRHFSNRSPVISSNFFNDVGVSNDIMGPSWAYSRTSFHSSYYHDPPIYQMKSLGRAMEDPGAIHEEWDSDLYSQDDLDIDLNIINQLRSLTISRFNSLTRLGKNEPTFQDITAYLLSESTNPLDPTSIPDVAEYESPRSPEPSDGELALQLAQFGEDTLIPSSPGGDSGHEETGDDVDADNHSTTSETIKELSFEVASPTPISRNSQRRESHGFHSDSEEEPSNYGSSGSQSPTGEEAAAVVDVVETTTTSETNDVVLKEEKEDVKEDDDITENEAELLFNEWWNEDPLDVTLRVSPSNEIDQSTRELLEHVHRNEVGGAAGITPPAELSHLLKEETVYFNRPDLFLEAERNSLEFYKKFNDISESELSNAIAPEDLHEHDDADEVPSPWSDIKVEASESDEVVKEEWDPVVASSSSRPDAAADDVSYPTPDMISAMFDDILEGDSGVFDFLETSSEPGDIAYDDISENSHDSNLAESLHDESAAETEETSFSGEMIQTAPIHAGARPTSHGAQPRGFQVHARMPGLLRGGSMEQRWQDLANLLSLQSSSHDPSGAGIHQPIPHHFAPHPYHPHHHHHHHPHAPTPLHHSMHPPHFGSGVPPTTPYSTDSARSVLLQNATLPPPELNSTGPYGNVGMGASSNLGSAVASSMHLTNSSEPMIDPSSHYKMMDPSHDMLYYQNSTNEMANQTSAADGFNLSSILNDDELQLMDMAMSEGMYTMRVMENGVPSSNLTTVGAPPNVSHNGTSAACSVLGATGGAASTEDRMEASSDSAVSSMGSERVPPMTDPPMSDNEWVDADSHPHGPHDLSPYSMDYSRGKLGGYDYYKDGSRVPGGPVAQKKHHMFGKRFQQEQSSHPYPLPSHLPYPQAGSTSQGSSLDLDKYSCGTDFGRYNGQRSMGSGPVDPLQSNHTYSLPPTHPDNPLLKTAKPAQKEKQKMIKYFKSDESLTRDEKKARNMNIPITTEDIINLPMDEFNERLSKYDLSETQLSLIRDIRRRGKNKVAAQNCRKRKLDQILQLADEVQRIREKKQSLMREQQGLLGRRTELKERYNLLCRTVTQALRESDGNPYSPYGYHIQHAADGNVVLVPRNSTQPSTSTSSTDNGMSHSSNHHGRRDKSKDESKKE</sequence>
<evidence type="ECO:0000256" key="7">
    <source>
        <dbReference type="SAM" id="MobiDB-lite"/>
    </source>
</evidence>
<keyword evidence="6" id="KW-0175">Coiled coil</keyword>
<feature type="region of interest" description="Disordered" evidence="7">
    <location>
        <begin position="787"/>
        <end position="840"/>
    </location>
</feature>
<evidence type="ECO:0000313" key="9">
    <source>
        <dbReference type="EMBL" id="CAL8120049.1"/>
    </source>
</evidence>
<gene>
    <name evidence="9" type="ORF">ODALV1_LOCUS18827</name>
</gene>
<feature type="region of interest" description="Disordered" evidence="7">
    <location>
        <begin position="491"/>
        <end position="518"/>
    </location>
</feature>
<dbReference type="InterPro" id="IPR004826">
    <property type="entry name" value="bZIP_Maf"/>
</dbReference>
<feature type="compositionally biased region" description="Polar residues" evidence="7">
    <location>
        <begin position="250"/>
        <end position="259"/>
    </location>
</feature>
<evidence type="ECO:0000256" key="6">
    <source>
        <dbReference type="SAM" id="Coils"/>
    </source>
</evidence>
<accession>A0ABP1R595</accession>
<name>A0ABP1R595_9HEXA</name>
<dbReference type="InterPro" id="IPR047167">
    <property type="entry name" value="NFE2-like"/>
</dbReference>
<evidence type="ECO:0000256" key="1">
    <source>
        <dbReference type="ARBA" id="ARBA00023015"/>
    </source>
</evidence>
<dbReference type="Proteomes" id="UP001642540">
    <property type="component" value="Unassembled WGS sequence"/>
</dbReference>
<feature type="region of interest" description="Disordered" evidence="7">
    <location>
        <begin position="590"/>
        <end position="635"/>
    </location>
</feature>
<feature type="region of interest" description="Disordered" evidence="7">
    <location>
        <begin position="423"/>
        <end position="454"/>
    </location>
</feature>
<feature type="region of interest" description="Disordered" evidence="7">
    <location>
        <begin position="145"/>
        <end position="170"/>
    </location>
</feature>
<feature type="compositionally biased region" description="Basic and acidic residues" evidence="7">
    <location>
        <begin position="423"/>
        <end position="434"/>
    </location>
</feature>
<keyword evidence="1" id="KW-0805">Transcription regulation</keyword>
<dbReference type="InterPro" id="IPR004827">
    <property type="entry name" value="bZIP"/>
</dbReference>
<feature type="region of interest" description="Disordered" evidence="7">
    <location>
        <begin position="183"/>
        <end position="265"/>
    </location>
</feature>
<feature type="compositionally biased region" description="Basic residues" evidence="7">
    <location>
        <begin position="597"/>
        <end position="608"/>
    </location>
</feature>
<dbReference type="EMBL" id="CAXLJM020000062">
    <property type="protein sequence ID" value="CAL8120049.1"/>
    <property type="molecule type" value="Genomic_DNA"/>
</dbReference>
<dbReference type="PANTHER" id="PTHR24411">
    <property type="entry name" value="NUCLEAR FACTOR ERYTHROID 2-RELATED FACTOR"/>
    <property type="match status" value="1"/>
</dbReference>
<keyword evidence="3" id="KW-0010">Activator</keyword>
<evidence type="ECO:0000313" key="10">
    <source>
        <dbReference type="Proteomes" id="UP001642540"/>
    </source>
</evidence>
<feature type="compositionally biased region" description="Low complexity" evidence="7">
    <location>
        <begin position="796"/>
        <end position="806"/>
    </location>
</feature>
<evidence type="ECO:0000256" key="5">
    <source>
        <dbReference type="ARBA" id="ARBA00023242"/>
    </source>
</evidence>
<dbReference type="SUPFAM" id="SSF47454">
    <property type="entry name" value="A DNA-binding domain in eukaryotic transcription factors"/>
    <property type="match status" value="1"/>
</dbReference>
<protein>
    <recommendedName>
        <fullName evidence="8">BZIP domain-containing protein</fullName>
    </recommendedName>
</protein>
<dbReference type="PROSITE" id="PS50217">
    <property type="entry name" value="BZIP"/>
    <property type="match status" value="1"/>
</dbReference>
<feature type="region of interest" description="Disordered" evidence="7">
    <location>
        <begin position="1114"/>
        <end position="1152"/>
    </location>
</feature>
<feature type="domain" description="BZIP" evidence="8">
    <location>
        <begin position="1017"/>
        <end position="1080"/>
    </location>
</feature>
<comment type="caution">
    <text evidence="9">The sequence shown here is derived from an EMBL/GenBank/DDBJ whole genome shotgun (WGS) entry which is preliminary data.</text>
</comment>
<keyword evidence="4" id="KW-0804">Transcription</keyword>
<keyword evidence="5" id="KW-0539">Nucleus</keyword>
<feature type="region of interest" description="Disordered" evidence="7">
    <location>
        <begin position="858"/>
        <end position="909"/>
    </location>
</feature>
<dbReference type="Pfam" id="PF03131">
    <property type="entry name" value="bZIP_Maf"/>
    <property type="match status" value="1"/>
</dbReference>
<dbReference type="CDD" id="cd14698">
    <property type="entry name" value="bZIP_CNC"/>
    <property type="match status" value="1"/>
</dbReference>
<evidence type="ECO:0000259" key="8">
    <source>
        <dbReference type="PROSITE" id="PS50217"/>
    </source>
</evidence>
<evidence type="ECO:0000256" key="2">
    <source>
        <dbReference type="ARBA" id="ARBA00023125"/>
    </source>
</evidence>
<evidence type="ECO:0000256" key="3">
    <source>
        <dbReference type="ARBA" id="ARBA00023159"/>
    </source>
</evidence>
<dbReference type="PANTHER" id="PTHR24411:SF55">
    <property type="entry name" value="SEGMENTATION PROTEIN CAP'N'COLLAR"/>
    <property type="match status" value="1"/>
</dbReference>
<feature type="compositionally biased region" description="Low complexity" evidence="7">
    <location>
        <begin position="436"/>
        <end position="453"/>
    </location>
</feature>
<dbReference type="InterPro" id="IPR008917">
    <property type="entry name" value="TF_DNA-bd_sf"/>
</dbReference>
<keyword evidence="10" id="KW-1185">Reference proteome</keyword>
<dbReference type="PROSITE" id="PS00036">
    <property type="entry name" value="BZIP_BASIC"/>
    <property type="match status" value="1"/>
</dbReference>
<feature type="compositionally biased region" description="Basic and acidic residues" evidence="7">
    <location>
        <begin position="233"/>
        <end position="243"/>
    </location>
</feature>
<dbReference type="SMART" id="SM00338">
    <property type="entry name" value="BRLZ"/>
    <property type="match status" value="1"/>
</dbReference>
<reference evidence="9 10" key="1">
    <citation type="submission" date="2024-08" db="EMBL/GenBank/DDBJ databases">
        <authorList>
            <person name="Cucini C."/>
            <person name="Frati F."/>
        </authorList>
    </citation>
    <scope>NUCLEOTIDE SEQUENCE [LARGE SCALE GENOMIC DNA]</scope>
</reference>
<proteinExistence type="predicted"/>
<feature type="coiled-coil region" evidence="6">
    <location>
        <begin position="1035"/>
        <end position="1062"/>
    </location>
</feature>
<feature type="compositionally biased region" description="Low complexity" evidence="7">
    <location>
        <begin position="1118"/>
        <end position="1128"/>
    </location>
</feature>